<comment type="caution">
    <text evidence="2">The sequence shown here is derived from an EMBL/GenBank/DDBJ whole genome shotgun (WGS) entry which is preliminary data.</text>
</comment>
<dbReference type="Pfam" id="PF02585">
    <property type="entry name" value="PIG-L"/>
    <property type="match status" value="1"/>
</dbReference>
<gene>
    <name evidence="2" type="ORF">FB470_005975</name>
</gene>
<accession>A0ABU0F495</accession>
<dbReference type="Gene3D" id="3.40.50.10320">
    <property type="entry name" value="LmbE-like"/>
    <property type="match status" value="1"/>
</dbReference>
<dbReference type="EMBL" id="JAUSUT010000001">
    <property type="protein sequence ID" value="MDQ0381981.1"/>
    <property type="molecule type" value="Genomic_DNA"/>
</dbReference>
<keyword evidence="3" id="KW-1185">Reference proteome</keyword>
<dbReference type="InterPro" id="IPR003737">
    <property type="entry name" value="GlcNAc_PI_deacetylase-related"/>
</dbReference>
<evidence type="ECO:0000313" key="3">
    <source>
        <dbReference type="Proteomes" id="UP001229651"/>
    </source>
</evidence>
<dbReference type="Proteomes" id="UP001229651">
    <property type="component" value="Unassembled WGS sequence"/>
</dbReference>
<dbReference type="PANTHER" id="PTHR12993:SF30">
    <property type="entry name" value="N-ACETYL-ALPHA-D-GLUCOSAMINYL L-MALATE DEACETYLASE 1"/>
    <property type="match status" value="1"/>
</dbReference>
<name>A0ABU0F495_9PSEU</name>
<evidence type="ECO:0000256" key="1">
    <source>
        <dbReference type="ARBA" id="ARBA00022833"/>
    </source>
</evidence>
<evidence type="ECO:0000313" key="2">
    <source>
        <dbReference type="EMBL" id="MDQ0381981.1"/>
    </source>
</evidence>
<dbReference type="SUPFAM" id="SSF102588">
    <property type="entry name" value="LmbE-like"/>
    <property type="match status" value="1"/>
</dbReference>
<dbReference type="InterPro" id="IPR024078">
    <property type="entry name" value="LmbE-like_dom_sf"/>
</dbReference>
<organism evidence="2 3">
    <name type="scientific">Amycolatopsis thermophila</name>
    <dbReference type="NCBI Taxonomy" id="206084"/>
    <lineage>
        <taxon>Bacteria</taxon>
        <taxon>Bacillati</taxon>
        <taxon>Actinomycetota</taxon>
        <taxon>Actinomycetes</taxon>
        <taxon>Pseudonocardiales</taxon>
        <taxon>Pseudonocardiaceae</taxon>
        <taxon>Amycolatopsis</taxon>
    </lineage>
</organism>
<sequence>MQAVSFPELRSVALLGAHCDDIAIGAGGALLTLCAGRPGLDVHALVLSGGSTERAAEERAALDEFCAPARVELTVLDLPDGRMPAHWDAVKDAVTALRGRVTPDLVFAPQRHDRHQDHRLLAEIVPTVFRDQPVLGYEILKWDGDLGQPAVYQELTAETAEAKADLLAKHYPSQHGRDWYTRDAFLGLARLRGVQQHTRYAEAFYVDKLALTLAASPAAPATTAPTRRAG</sequence>
<protein>
    <submittedName>
        <fullName evidence="2">LmbE family N-acetylglucosaminyl deacetylase</fullName>
    </submittedName>
</protein>
<reference evidence="2 3" key="1">
    <citation type="submission" date="2023-07" db="EMBL/GenBank/DDBJ databases">
        <title>Sequencing the genomes of 1000 actinobacteria strains.</title>
        <authorList>
            <person name="Klenk H.-P."/>
        </authorList>
    </citation>
    <scope>NUCLEOTIDE SEQUENCE [LARGE SCALE GENOMIC DNA]</scope>
    <source>
        <strain evidence="2 3">DSM 45805</strain>
    </source>
</reference>
<proteinExistence type="predicted"/>
<keyword evidence="1" id="KW-0862">Zinc</keyword>
<dbReference type="PANTHER" id="PTHR12993">
    <property type="entry name" value="N-ACETYLGLUCOSAMINYL-PHOSPHATIDYLINOSITOL DE-N-ACETYLASE-RELATED"/>
    <property type="match status" value="1"/>
</dbReference>